<dbReference type="Pfam" id="PF01121">
    <property type="entry name" value="CoaE"/>
    <property type="match status" value="1"/>
</dbReference>
<comment type="function">
    <text evidence="8">Catalyzes the phosphorylation of the 3'-hydroxyl group of dephosphocoenzyme A to form coenzyme A.</text>
</comment>
<dbReference type="OrthoDB" id="9812943at2"/>
<comment type="catalytic activity">
    <reaction evidence="8">
        <text>3'-dephospho-CoA + ATP = ADP + CoA + H(+)</text>
        <dbReference type="Rhea" id="RHEA:18245"/>
        <dbReference type="ChEBI" id="CHEBI:15378"/>
        <dbReference type="ChEBI" id="CHEBI:30616"/>
        <dbReference type="ChEBI" id="CHEBI:57287"/>
        <dbReference type="ChEBI" id="CHEBI:57328"/>
        <dbReference type="ChEBI" id="CHEBI:456216"/>
        <dbReference type="EC" id="2.7.1.24"/>
    </reaction>
</comment>
<evidence type="ECO:0000313" key="10">
    <source>
        <dbReference type="EMBL" id="RYP84957.1"/>
    </source>
</evidence>
<dbReference type="RefSeq" id="WP_134718474.1">
    <property type="nucleotide sequence ID" value="NZ_SDKM01000020.1"/>
</dbReference>
<dbReference type="PROSITE" id="PS51219">
    <property type="entry name" value="DPCK"/>
    <property type="match status" value="1"/>
</dbReference>
<reference evidence="10 11" key="1">
    <citation type="submission" date="2019-01" db="EMBL/GenBank/DDBJ databases">
        <title>Nocardioides guangzhouensis sp. nov., an actinobacterium isolated from soil.</title>
        <authorList>
            <person name="Fu Y."/>
            <person name="Cai Y."/>
            <person name="Lin Z."/>
            <person name="Chen P."/>
        </authorList>
    </citation>
    <scope>NUCLEOTIDE SEQUENCE [LARGE SCALE GENOMIC DNA]</scope>
    <source>
        <strain evidence="10 11">130</strain>
    </source>
</reference>
<evidence type="ECO:0000256" key="5">
    <source>
        <dbReference type="ARBA" id="ARBA00022777"/>
    </source>
</evidence>
<name>A0A4Q4ZAJ4_9ACTN</name>
<keyword evidence="6 8" id="KW-0067">ATP-binding</keyword>
<keyword evidence="11" id="KW-1185">Reference proteome</keyword>
<dbReference type="Gene3D" id="3.40.50.300">
    <property type="entry name" value="P-loop containing nucleotide triphosphate hydrolases"/>
    <property type="match status" value="1"/>
</dbReference>
<dbReference type="UniPathway" id="UPA00241">
    <property type="reaction ID" value="UER00356"/>
</dbReference>
<gene>
    <name evidence="8" type="primary">coaE</name>
    <name evidence="10" type="ORF">EKO23_14450</name>
</gene>
<feature type="binding site" evidence="8">
    <location>
        <begin position="10"/>
        <end position="15"/>
    </location>
    <ligand>
        <name>ATP</name>
        <dbReference type="ChEBI" id="CHEBI:30616"/>
    </ligand>
</feature>
<evidence type="ECO:0000256" key="8">
    <source>
        <dbReference type="HAMAP-Rule" id="MF_00376"/>
    </source>
</evidence>
<comment type="subcellular location">
    <subcellularLocation>
        <location evidence="8">Cytoplasm</location>
    </subcellularLocation>
</comment>
<keyword evidence="4 8" id="KW-0547">Nucleotide-binding</keyword>
<keyword evidence="7 8" id="KW-0173">Coenzyme A biosynthesis</keyword>
<dbReference type="GO" id="GO:0004140">
    <property type="term" value="F:dephospho-CoA kinase activity"/>
    <property type="evidence" value="ECO:0007669"/>
    <property type="project" value="UniProtKB-UniRule"/>
</dbReference>
<evidence type="ECO:0000256" key="7">
    <source>
        <dbReference type="ARBA" id="ARBA00022993"/>
    </source>
</evidence>
<dbReference type="GO" id="GO:0015937">
    <property type="term" value="P:coenzyme A biosynthetic process"/>
    <property type="evidence" value="ECO:0007669"/>
    <property type="project" value="UniProtKB-UniRule"/>
</dbReference>
<comment type="similarity">
    <text evidence="1 8">Belongs to the CoaE family.</text>
</comment>
<evidence type="ECO:0000256" key="4">
    <source>
        <dbReference type="ARBA" id="ARBA00022741"/>
    </source>
</evidence>
<keyword evidence="5 8" id="KW-0418">Kinase</keyword>
<comment type="pathway">
    <text evidence="8">Cofactor biosynthesis; coenzyme A biosynthesis; CoA from (R)-pantothenate: step 5/5.</text>
</comment>
<dbReference type="NCBIfam" id="NF002879">
    <property type="entry name" value="PRK03333.1"/>
    <property type="match status" value="1"/>
</dbReference>
<evidence type="ECO:0000256" key="3">
    <source>
        <dbReference type="ARBA" id="ARBA00022679"/>
    </source>
</evidence>
<evidence type="ECO:0000256" key="6">
    <source>
        <dbReference type="ARBA" id="ARBA00022840"/>
    </source>
</evidence>
<evidence type="ECO:0000256" key="9">
    <source>
        <dbReference type="NCBIfam" id="TIGR00152"/>
    </source>
</evidence>
<dbReference type="PANTHER" id="PTHR10695">
    <property type="entry name" value="DEPHOSPHO-COA KINASE-RELATED"/>
    <property type="match status" value="1"/>
</dbReference>
<sequence length="205" mass="21214">MRVGLTGGVASGKSTVSAILAELGAVVVDADLLAREVVAPGTDGLAEVVATFGEGVLTADGGLDRPAMGAIVFGDEAKRRALEAIIHPRVRARGRALEAAAPDGAVVVHDIPLLAETGQARNFDAVIVVDVPTDVQVRRMVELRGMTREEAESRVAAQATREQRLAIATHVIDNAGTLEDLRLRVAEVFAQVVSAGPSSAGGTRP</sequence>
<accession>A0A4Q4ZAJ4</accession>
<evidence type="ECO:0000256" key="2">
    <source>
        <dbReference type="ARBA" id="ARBA00022490"/>
    </source>
</evidence>
<evidence type="ECO:0000256" key="1">
    <source>
        <dbReference type="ARBA" id="ARBA00009018"/>
    </source>
</evidence>
<organism evidence="10 11">
    <name type="scientific">Nocardioides guangzhouensis</name>
    <dbReference type="NCBI Taxonomy" id="2497878"/>
    <lineage>
        <taxon>Bacteria</taxon>
        <taxon>Bacillati</taxon>
        <taxon>Actinomycetota</taxon>
        <taxon>Actinomycetes</taxon>
        <taxon>Propionibacteriales</taxon>
        <taxon>Nocardioidaceae</taxon>
        <taxon>Nocardioides</taxon>
    </lineage>
</organism>
<dbReference type="InterPro" id="IPR027417">
    <property type="entry name" value="P-loop_NTPase"/>
</dbReference>
<dbReference type="FunFam" id="3.40.50.300:FF:000991">
    <property type="entry name" value="Dephospho-CoA kinase"/>
    <property type="match status" value="1"/>
</dbReference>
<dbReference type="PANTHER" id="PTHR10695:SF46">
    <property type="entry name" value="BIFUNCTIONAL COENZYME A SYNTHASE-RELATED"/>
    <property type="match status" value="1"/>
</dbReference>
<dbReference type="AlphaFoldDB" id="A0A4Q4ZAJ4"/>
<proteinExistence type="inferred from homology"/>
<keyword evidence="2 8" id="KW-0963">Cytoplasm</keyword>
<dbReference type="EMBL" id="SDKM01000020">
    <property type="protein sequence ID" value="RYP84957.1"/>
    <property type="molecule type" value="Genomic_DNA"/>
</dbReference>
<keyword evidence="3 8" id="KW-0808">Transferase</keyword>
<dbReference type="InterPro" id="IPR001977">
    <property type="entry name" value="Depp_CoAkinase"/>
</dbReference>
<dbReference type="CDD" id="cd02022">
    <property type="entry name" value="DPCK"/>
    <property type="match status" value="1"/>
</dbReference>
<dbReference type="GO" id="GO:0005737">
    <property type="term" value="C:cytoplasm"/>
    <property type="evidence" value="ECO:0007669"/>
    <property type="project" value="UniProtKB-SubCell"/>
</dbReference>
<comment type="caution">
    <text evidence="10">The sequence shown here is derived from an EMBL/GenBank/DDBJ whole genome shotgun (WGS) entry which is preliminary data.</text>
</comment>
<dbReference type="Proteomes" id="UP000295198">
    <property type="component" value="Unassembled WGS sequence"/>
</dbReference>
<protein>
    <recommendedName>
        <fullName evidence="8 9">Dephospho-CoA kinase</fullName>
        <ecNumber evidence="8 9">2.7.1.24</ecNumber>
    </recommendedName>
    <alternativeName>
        <fullName evidence="8">Dephosphocoenzyme A kinase</fullName>
    </alternativeName>
</protein>
<evidence type="ECO:0000313" key="11">
    <source>
        <dbReference type="Proteomes" id="UP000295198"/>
    </source>
</evidence>
<dbReference type="NCBIfam" id="TIGR00152">
    <property type="entry name" value="dephospho-CoA kinase"/>
    <property type="match status" value="1"/>
</dbReference>
<dbReference type="SUPFAM" id="SSF52540">
    <property type="entry name" value="P-loop containing nucleoside triphosphate hydrolases"/>
    <property type="match status" value="1"/>
</dbReference>
<dbReference type="GO" id="GO:0005524">
    <property type="term" value="F:ATP binding"/>
    <property type="evidence" value="ECO:0007669"/>
    <property type="project" value="UniProtKB-UniRule"/>
</dbReference>
<dbReference type="HAMAP" id="MF_00376">
    <property type="entry name" value="Dephospho_CoA_kinase"/>
    <property type="match status" value="1"/>
</dbReference>
<dbReference type="EC" id="2.7.1.24" evidence="8 9"/>